<dbReference type="SUPFAM" id="SSF52540">
    <property type="entry name" value="P-loop containing nucleoside triphosphate hydrolases"/>
    <property type="match status" value="1"/>
</dbReference>
<comment type="caution">
    <text evidence="2">The sequence shown here is derived from an EMBL/GenBank/DDBJ whole genome shotgun (WGS) entry which is preliminary data.</text>
</comment>
<dbReference type="PANTHER" id="PTHR40396">
    <property type="entry name" value="ATPASE-LIKE PROTEIN"/>
    <property type="match status" value="1"/>
</dbReference>
<dbReference type="InterPro" id="IPR027417">
    <property type="entry name" value="P-loop_NTPase"/>
</dbReference>
<accession>A0A2A4ALE8</accession>
<sequence>MRLLSFSVSNFRSIRATQTLSLYHHWQHSTAPEEGWEQVSDPITVLIGPTASGKSSVLNALAFALLAIESSATAWLADAPPNQLPHAPYRLDPKTQRLPSTFELEFELDGVRYLYGFQWSFTGVHAEWLSRVPSTRWSPCFVRTRGEEVQWTQSFMDKGDVAKLGPVTDTELILSAGLRDGHPVLAPLARALVHDVAYLPHGHTAMSTASRITTLIRTGKLHLHEAAALLRAADAGIHSVRLNQDRIPEHVFRQMRPVIDTLSRSNARLRRPDEFSAYSDAEIESLLHAIIVEHKADDSFYELKLTDESGGTQNWMATAPLVLDTLRRGGILVADELDSALRPALLDFIIHAFREPSINVNGAQLIFASHTFSVLERAGELGLRPESFWSVEKTSAGESELHNLGDTSISLDNPDATHHFLRGRYGTASREALTALRELATDGA</sequence>
<dbReference type="GO" id="GO:0005524">
    <property type="term" value="F:ATP binding"/>
    <property type="evidence" value="ECO:0007669"/>
    <property type="project" value="InterPro"/>
</dbReference>
<gene>
    <name evidence="2" type="ORF">COM45_04205</name>
</gene>
<evidence type="ECO:0000313" key="3">
    <source>
        <dbReference type="Proteomes" id="UP000218690"/>
    </source>
</evidence>
<feature type="domain" description="ATPase AAA-type core" evidence="1">
    <location>
        <begin position="239"/>
        <end position="370"/>
    </location>
</feature>
<reference evidence="2 3" key="1">
    <citation type="submission" date="2017-09" db="EMBL/GenBank/DDBJ databases">
        <title>Draft Genome Sequence of Corynebacterium accolens AH4003.</title>
        <authorList>
            <person name="Chen Y."/>
            <person name="Oosthuysen W.F."/>
            <person name="Kelley S."/>
            <person name="Horswill A."/>
        </authorList>
    </citation>
    <scope>NUCLEOTIDE SEQUENCE [LARGE SCALE GENOMIC DNA]</scope>
    <source>
        <strain evidence="2 3">AH4003</strain>
    </source>
</reference>
<dbReference type="InterPro" id="IPR003959">
    <property type="entry name" value="ATPase_AAA_core"/>
</dbReference>
<dbReference type="Proteomes" id="UP000218690">
    <property type="component" value="Unassembled WGS sequence"/>
</dbReference>
<name>A0A2A4ALE8_9CORY</name>
<evidence type="ECO:0000313" key="2">
    <source>
        <dbReference type="EMBL" id="PCC83291.1"/>
    </source>
</evidence>
<evidence type="ECO:0000259" key="1">
    <source>
        <dbReference type="Pfam" id="PF13304"/>
    </source>
</evidence>
<dbReference type="PANTHER" id="PTHR40396:SF1">
    <property type="entry name" value="ATPASE AAA-TYPE CORE DOMAIN-CONTAINING PROTEIN"/>
    <property type="match status" value="1"/>
</dbReference>
<protein>
    <recommendedName>
        <fullName evidence="1">ATPase AAA-type core domain-containing protein</fullName>
    </recommendedName>
</protein>
<feature type="domain" description="ATPase AAA-type core" evidence="1">
    <location>
        <begin position="43"/>
        <end position="148"/>
    </location>
</feature>
<dbReference type="GO" id="GO:0016887">
    <property type="term" value="F:ATP hydrolysis activity"/>
    <property type="evidence" value="ECO:0007669"/>
    <property type="project" value="InterPro"/>
</dbReference>
<proteinExistence type="predicted"/>
<dbReference type="Gene3D" id="3.40.50.300">
    <property type="entry name" value="P-loop containing nucleotide triphosphate hydrolases"/>
    <property type="match status" value="2"/>
</dbReference>
<dbReference type="EMBL" id="NWBP01000014">
    <property type="protein sequence ID" value="PCC83291.1"/>
    <property type="molecule type" value="Genomic_DNA"/>
</dbReference>
<organism evidence="2 3">
    <name type="scientific">Corynebacterium accolens</name>
    <dbReference type="NCBI Taxonomy" id="38284"/>
    <lineage>
        <taxon>Bacteria</taxon>
        <taxon>Bacillati</taxon>
        <taxon>Actinomycetota</taxon>
        <taxon>Actinomycetes</taxon>
        <taxon>Mycobacteriales</taxon>
        <taxon>Corynebacteriaceae</taxon>
        <taxon>Corynebacterium</taxon>
    </lineage>
</organism>
<dbReference type="AlphaFoldDB" id="A0A2A4ALE8"/>
<dbReference type="Pfam" id="PF13304">
    <property type="entry name" value="AAA_21"/>
    <property type="match status" value="2"/>
</dbReference>